<dbReference type="Pfam" id="PF01544">
    <property type="entry name" value="CorA"/>
    <property type="match status" value="1"/>
</dbReference>
<feature type="transmembrane region" description="Helical" evidence="7">
    <location>
        <begin position="757"/>
        <end position="774"/>
    </location>
</feature>
<feature type="transmembrane region" description="Helical" evidence="7">
    <location>
        <begin position="717"/>
        <end position="737"/>
    </location>
</feature>
<evidence type="ECO:0000256" key="1">
    <source>
        <dbReference type="ARBA" id="ARBA00004141"/>
    </source>
</evidence>
<accession>A0A1L7WU62</accession>
<evidence type="ECO:0000256" key="4">
    <source>
        <dbReference type="ARBA" id="ARBA00023136"/>
    </source>
</evidence>
<reference evidence="8 9" key="1">
    <citation type="submission" date="2016-03" db="EMBL/GenBank/DDBJ databases">
        <authorList>
            <person name="Ploux O."/>
        </authorList>
    </citation>
    <scope>NUCLEOTIDE SEQUENCE [LARGE SCALE GENOMIC DNA]</scope>
    <source>
        <strain evidence="8 9">UAMH 11012</strain>
    </source>
</reference>
<evidence type="ECO:0000313" key="9">
    <source>
        <dbReference type="Proteomes" id="UP000184330"/>
    </source>
</evidence>
<keyword evidence="4 7" id="KW-0472">Membrane</keyword>
<evidence type="ECO:0000256" key="2">
    <source>
        <dbReference type="ARBA" id="ARBA00022692"/>
    </source>
</evidence>
<dbReference type="Proteomes" id="UP000184330">
    <property type="component" value="Unassembled WGS sequence"/>
</dbReference>
<dbReference type="GO" id="GO:0016020">
    <property type="term" value="C:membrane"/>
    <property type="evidence" value="ECO:0007669"/>
    <property type="project" value="UniProtKB-SubCell"/>
</dbReference>
<keyword evidence="2 7" id="KW-0812">Transmembrane</keyword>
<evidence type="ECO:0000256" key="7">
    <source>
        <dbReference type="SAM" id="Phobius"/>
    </source>
</evidence>
<organism evidence="8 9">
    <name type="scientific">Phialocephala subalpina</name>
    <dbReference type="NCBI Taxonomy" id="576137"/>
    <lineage>
        <taxon>Eukaryota</taxon>
        <taxon>Fungi</taxon>
        <taxon>Dikarya</taxon>
        <taxon>Ascomycota</taxon>
        <taxon>Pezizomycotina</taxon>
        <taxon>Leotiomycetes</taxon>
        <taxon>Helotiales</taxon>
        <taxon>Mollisiaceae</taxon>
        <taxon>Phialocephala</taxon>
        <taxon>Phialocephala fortinii species complex</taxon>
    </lineage>
</organism>
<dbReference type="AlphaFoldDB" id="A0A1L7WU62"/>
<dbReference type="PANTHER" id="PTHR47685:SF1">
    <property type="entry name" value="MAGNESIUM TRANSPORT PROTEIN CORA"/>
    <property type="match status" value="1"/>
</dbReference>
<dbReference type="STRING" id="576137.A0A1L7WU62"/>
<keyword evidence="5" id="KW-0175">Coiled coil</keyword>
<keyword evidence="9" id="KW-1185">Reference proteome</keyword>
<dbReference type="Gene3D" id="1.20.58.340">
    <property type="entry name" value="Magnesium transport protein CorA, transmembrane region"/>
    <property type="match status" value="1"/>
</dbReference>
<dbReference type="InterPro" id="IPR002523">
    <property type="entry name" value="MgTranspt_CorA/ZnTranspt_ZntB"/>
</dbReference>
<dbReference type="PANTHER" id="PTHR47685">
    <property type="entry name" value="MAGNESIUM TRANSPORT PROTEIN CORA"/>
    <property type="match status" value="1"/>
</dbReference>
<evidence type="ECO:0000313" key="8">
    <source>
        <dbReference type="EMBL" id="CZR56298.1"/>
    </source>
</evidence>
<protein>
    <recommendedName>
        <fullName evidence="10">Ankyrin repeat protein</fullName>
    </recommendedName>
</protein>
<dbReference type="SUPFAM" id="SSF144083">
    <property type="entry name" value="Magnesium transport protein CorA, transmembrane region"/>
    <property type="match status" value="1"/>
</dbReference>
<gene>
    <name evidence="8" type="ORF">PAC_06186</name>
</gene>
<dbReference type="OrthoDB" id="341259at2759"/>
<comment type="subcellular location">
    <subcellularLocation>
        <location evidence="1">Membrane</location>
        <topology evidence="1">Multi-pass membrane protein</topology>
    </subcellularLocation>
</comment>
<evidence type="ECO:0000256" key="6">
    <source>
        <dbReference type="SAM" id="MobiDB-lite"/>
    </source>
</evidence>
<feature type="region of interest" description="Disordered" evidence="6">
    <location>
        <begin position="278"/>
        <end position="302"/>
    </location>
</feature>
<dbReference type="InterPro" id="IPR050829">
    <property type="entry name" value="CorA_MIT"/>
</dbReference>
<name>A0A1L7WU62_9HELO</name>
<evidence type="ECO:0000256" key="3">
    <source>
        <dbReference type="ARBA" id="ARBA00022989"/>
    </source>
</evidence>
<feature type="transmembrane region" description="Helical" evidence="7">
    <location>
        <begin position="786"/>
        <end position="804"/>
    </location>
</feature>
<proteinExistence type="predicted"/>
<keyword evidence="3 7" id="KW-1133">Transmembrane helix</keyword>
<sequence length="838" mass="96780">MPNHRRLQRCLSTEEHGDRVLDIVLHYFGCLKVSERFHFYNRLPQESRERLDDERNRIEQLKDMLECQPETKAGGLLKVFIESMEEWRRVVETMPIQPRPPPNRSRHTDIDVDSKIKAPMIFFKNSRPYNIPGFENAFPKQKIAISTLLAEDEDSSPLMQSCEDGMVRYFHLPANNMIWIEEAIARYYHEQRPDPEDSFMDLTSNRTRTKTERLLAPEFWQGQRNFEDDSEVHARHMKPFCDMISIDSRSTSQKNMVLFMPYLHWQTDSERRQSAAAIKDASPVQPSISDVVDSRNSKDPKNSRWKKFWSWWDRTNFCPTPAPVSMSPEEHRGIRRLKLGPVLMQAAALVKAIDFRIEEGLITKYLHEKESLHPRRTLDQSYYTALKDTRTRDQDQVVYRATTRIKHDCPLRTGQGECKQCQEDITKTSRLIVVDQLWMWILDESMYITGAFVQLLTVSDTVITSFPRRWGKTKPDPLSVHKRLRMRLGAIRDGEIRSAYDLGLIIIDECSRVLFDRTRGRHLKPDPINSFADAIREITYKQTAAFDQFLIYTRLATKGKNSSKTDPTQNALLNINTEGNLLKEIKDILDEIYILTRVKLQQKSVVEAAVSNIKDSLLQRPTWHPIISMYEEGYDPESESLRNDQLEAAKLTLARSDHLLDDVHERIEELRTLEENAQKTAAALKDILTLKQQQAGVIEAREAVRQGHETLKQGKSIMLFTVVTVIFVPPSFFTGVFGMNSKEFGSGPFNFSEEFTYIFPISAGIIVLSFLVAFGRNSILSSFFALWKAVLLFPFIITMTWIVINSGLYTISRKVLAIAIALKEKENKKTAEGDEGDI</sequence>
<evidence type="ECO:0000256" key="5">
    <source>
        <dbReference type="SAM" id="Coils"/>
    </source>
</evidence>
<feature type="compositionally biased region" description="Basic and acidic residues" evidence="6">
    <location>
        <begin position="292"/>
        <end position="302"/>
    </location>
</feature>
<feature type="coiled-coil region" evidence="5">
    <location>
        <begin position="660"/>
        <end position="687"/>
    </location>
</feature>
<dbReference type="EMBL" id="FJOG01000007">
    <property type="protein sequence ID" value="CZR56298.1"/>
    <property type="molecule type" value="Genomic_DNA"/>
</dbReference>
<dbReference type="InterPro" id="IPR045863">
    <property type="entry name" value="CorA_TM1_TM2"/>
</dbReference>
<dbReference type="GO" id="GO:0046873">
    <property type="term" value="F:metal ion transmembrane transporter activity"/>
    <property type="evidence" value="ECO:0007669"/>
    <property type="project" value="InterPro"/>
</dbReference>
<evidence type="ECO:0008006" key="10">
    <source>
        <dbReference type="Google" id="ProtNLM"/>
    </source>
</evidence>